<gene>
    <name evidence="7" type="ORF">CNR29_07245</name>
    <name evidence="9" type="ORF">DIS17_04190</name>
    <name evidence="8" type="ORF">UCCLBBS449_0976</name>
</gene>
<feature type="transmembrane region" description="Helical" evidence="6">
    <location>
        <begin position="26"/>
        <end position="43"/>
    </location>
</feature>
<dbReference type="Proteomes" id="UP000217918">
    <property type="component" value="Unassembled WGS sequence"/>
</dbReference>
<feature type="transmembrane region" description="Helical" evidence="6">
    <location>
        <begin position="89"/>
        <end position="112"/>
    </location>
</feature>
<evidence type="ECO:0000313" key="7">
    <source>
        <dbReference type="EMBL" id="PBQ23821.1"/>
    </source>
</evidence>
<evidence type="ECO:0000256" key="2">
    <source>
        <dbReference type="ARBA" id="ARBA00022692"/>
    </source>
</evidence>
<dbReference type="EMBL" id="NVYO01000001">
    <property type="protein sequence ID" value="PBQ23821.1"/>
    <property type="molecule type" value="Genomic_DNA"/>
</dbReference>
<evidence type="ECO:0000313" key="11">
    <source>
        <dbReference type="Proteomes" id="UP000307074"/>
    </source>
</evidence>
<name>A0A2A3TYI4_LEVBR</name>
<evidence type="ECO:0000256" key="1">
    <source>
        <dbReference type="ARBA" id="ARBA00004141"/>
    </source>
</evidence>
<dbReference type="Pfam" id="PF05105">
    <property type="entry name" value="Phage_holin_4_1"/>
    <property type="match status" value="1"/>
</dbReference>
<dbReference type="Proteomes" id="UP000307074">
    <property type="component" value="Chromosome"/>
</dbReference>
<protein>
    <submittedName>
        <fullName evidence="7 8">Holin</fullName>
    </submittedName>
</protein>
<evidence type="ECO:0000313" key="8">
    <source>
        <dbReference type="EMBL" id="QCZ52937.1"/>
    </source>
</evidence>
<reference evidence="9" key="2">
    <citation type="submission" date="2018-05" db="EMBL/GenBank/DDBJ databases">
        <title>Genome Comparison of Lactic Acid Bacteria Isolated from non-Wheat Sourdough.</title>
        <authorList>
            <person name="Rice T."/>
            <person name="Axel C."/>
            <person name="Lynch K.M."/>
            <person name="Benz C."/>
            <person name="Arendt E.K."/>
            <person name="Coffey A."/>
        </authorList>
    </citation>
    <scope>NUCLEOTIDE SEQUENCE</scope>
    <source>
        <strain evidence="9">TR055</strain>
    </source>
</reference>
<reference evidence="8 11" key="3">
    <citation type="submission" date="2018-07" db="EMBL/GenBank/DDBJ databases">
        <authorList>
            <person name="Feyereisen M."/>
        </authorList>
    </citation>
    <scope>NUCLEOTIDE SEQUENCE [LARGE SCALE GENOMIC DNA]</scope>
    <source>
        <strain evidence="8 11">UCCLBBS449</strain>
    </source>
</reference>
<reference evidence="7 10" key="1">
    <citation type="submission" date="2017-09" db="EMBL/GenBank/DDBJ databases">
        <title>Genome sequence of Lactobacillus brevis D7.</title>
        <authorList>
            <person name="Kwon M.-S."/>
            <person name="Lim S.K."/>
            <person name="Choi H.-J."/>
        </authorList>
    </citation>
    <scope>NUCLEOTIDE SEQUENCE [LARGE SCALE GENOMIC DNA]</scope>
    <source>
        <strain evidence="7 10">D7</strain>
    </source>
</reference>
<evidence type="ECO:0000256" key="4">
    <source>
        <dbReference type="ARBA" id="ARBA00023136"/>
    </source>
</evidence>
<keyword evidence="2 6" id="KW-0812">Transmembrane</keyword>
<feature type="transmembrane region" description="Helical" evidence="6">
    <location>
        <begin position="55"/>
        <end position="77"/>
    </location>
</feature>
<dbReference type="RefSeq" id="WP_015474081.1">
    <property type="nucleotide sequence ID" value="NZ_BBOW01000078.1"/>
</dbReference>
<evidence type="ECO:0000313" key="10">
    <source>
        <dbReference type="Proteomes" id="UP000217918"/>
    </source>
</evidence>
<dbReference type="NCBIfam" id="TIGR01593">
    <property type="entry name" value="holin_tox_secr"/>
    <property type="match status" value="1"/>
</dbReference>
<sequence length="134" mass="14934">MPPTPFGWSLVIGAASRMVDNPFIEAFLWAVMADLLTGIVKSFSPRAKHKADSSIGLYGLAKHLLIMLLVITIYPVLDVLGFDTISNSVVLFYIAEYAISILENLEVMGFPIPDFLRIRFKKMAENVGKENDKK</sequence>
<keyword evidence="4 6" id="KW-0472">Membrane</keyword>
<keyword evidence="3 6" id="KW-1133">Transmembrane helix</keyword>
<dbReference type="InterPro" id="IPR006480">
    <property type="entry name" value="Phage_holin_4_1"/>
</dbReference>
<evidence type="ECO:0000256" key="5">
    <source>
        <dbReference type="ARBA" id="ARBA00023600"/>
    </source>
</evidence>
<evidence type="ECO:0000313" key="9">
    <source>
        <dbReference type="EMBL" id="TOZ05150.1"/>
    </source>
</evidence>
<dbReference type="EMBL" id="CP031198">
    <property type="protein sequence ID" value="QCZ52937.1"/>
    <property type="molecule type" value="Genomic_DNA"/>
</dbReference>
<organism evidence="7 10">
    <name type="scientific">Levilactobacillus brevis</name>
    <name type="common">Lactobacillus brevis</name>
    <dbReference type="NCBI Taxonomy" id="1580"/>
    <lineage>
        <taxon>Bacteria</taxon>
        <taxon>Bacillati</taxon>
        <taxon>Bacillota</taxon>
        <taxon>Bacilli</taxon>
        <taxon>Lactobacillales</taxon>
        <taxon>Lactobacillaceae</taxon>
        <taxon>Levilactobacillus</taxon>
    </lineage>
</organism>
<evidence type="ECO:0000256" key="3">
    <source>
        <dbReference type="ARBA" id="ARBA00022989"/>
    </source>
</evidence>
<dbReference type="EMBL" id="QFDK01000003">
    <property type="protein sequence ID" value="TOZ05150.1"/>
    <property type="molecule type" value="Genomic_DNA"/>
</dbReference>
<accession>A0A2A3TYI4</accession>
<evidence type="ECO:0000256" key="6">
    <source>
        <dbReference type="SAM" id="Phobius"/>
    </source>
</evidence>
<dbReference type="AlphaFoldDB" id="A0A2A3TYI4"/>
<dbReference type="Proteomes" id="UP000785759">
    <property type="component" value="Unassembled WGS sequence"/>
</dbReference>
<proteinExistence type="inferred from homology"/>
<comment type="similarity">
    <text evidence="5">Belongs to the bacteriophage holin family. Cp-1 holin subfamily.</text>
</comment>
<comment type="subcellular location">
    <subcellularLocation>
        <location evidence="1">Membrane</location>
        <topology evidence="1">Multi-pass membrane protein</topology>
    </subcellularLocation>
</comment>
<dbReference type="GO" id="GO:0016020">
    <property type="term" value="C:membrane"/>
    <property type="evidence" value="ECO:0007669"/>
    <property type="project" value="UniProtKB-SubCell"/>
</dbReference>